<gene>
    <name evidence="1" type="ORF">IV81_GL001200</name>
</gene>
<dbReference type="EMBL" id="JQBX01000004">
    <property type="protein sequence ID" value="KRN94566.1"/>
    <property type="molecule type" value="Genomic_DNA"/>
</dbReference>
<dbReference type="STRING" id="331679.IV81_GL001200"/>
<evidence type="ECO:0000313" key="1">
    <source>
        <dbReference type="EMBL" id="KRN94566.1"/>
    </source>
</evidence>
<keyword evidence="2" id="KW-1185">Reference proteome</keyword>
<sequence length="59" mass="6807">MEIKIINNLNSDPVLITFNNDKDNKFRVTKDQLLGDTNIIASQLMECARELIRNRTSNN</sequence>
<evidence type="ECO:0000313" key="2">
    <source>
        <dbReference type="Proteomes" id="UP000051859"/>
    </source>
</evidence>
<accession>A0A0R2L456</accession>
<dbReference type="RefSeq" id="WP_057801886.1">
    <property type="nucleotide sequence ID" value="NZ_JQBX01000004.1"/>
</dbReference>
<dbReference type="PATRIC" id="fig|331679.3.peg.1223"/>
<dbReference type="AlphaFoldDB" id="A0A0R2L456"/>
<comment type="caution">
    <text evidence="1">The sequence shown here is derived from an EMBL/GenBank/DDBJ whole genome shotgun (WGS) entry which is preliminary data.</text>
</comment>
<dbReference type="Proteomes" id="UP000051859">
    <property type="component" value="Unassembled WGS sequence"/>
</dbReference>
<organism evidence="1 2">
    <name type="scientific">Pediococcus stilesii</name>
    <dbReference type="NCBI Taxonomy" id="331679"/>
    <lineage>
        <taxon>Bacteria</taxon>
        <taxon>Bacillati</taxon>
        <taxon>Bacillota</taxon>
        <taxon>Bacilli</taxon>
        <taxon>Lactobacillales</taxon>
        <taxon>Lactobacillaceae</taxon>
        <taxon>Pediococcus</taxon>
    </lineage>
</organism>
<reference evidence="1 2" key="1">
    <citation type="journal article" date="2015" name="Genome Announc.">
        <title>Expanding the biotechnology potential of lactobacilli through comparative genomics of 213 strains and associated genera.</title>
        <authorList>
            <person name="Sun Z."/>
            <person name="Harris H.M."/>
            <person name="McCann A."/>
            <person name="Guo C."/>
            <person name="Argimon S."/>
            <person name="Zhang W."/>
            <person name="Yang X."/>
            <person name="Jeffery I.B."/>
            <person name="Cooney J.C."/>
            <person name="Kagawa T.F."/>
            <person name="Liu W."/>
            <person name="Song Y."/>
            <person name="Salvetti E."/>
            <person name="Wrobel A."/>
            <person name="Rasinkangas P."/>
            <person name="Parkhill J."/>
            <person name="Rea M.C."/>
            <person name="O'Sullivan O."/>
            <person name="Ritari J."/>
            <person name="Douillard F.P."/>
            <person name="Paul Ross R."/>
            <person name="Yang R."/>
            <person name="Briner A.E."/>
            <person name="Felis G.E."/>
            <person name="de Vos W.M."/>
            <person name="Barrangou R."/>
            <person name="Klaenhammer T.R."/>
            <person name="Caufield P.W."/>
            <person name="Cui Y."/>
            <person name="Zhang H."/>
            <person name="O'Toole P.W."/>
        </authorList>
    </citation>
    <scope>NUCLEOTIDE SEQUENCE [LARGE SCALE GENOMIC DNA]</scope>
    <source>
        <strain evidence="1 2">DSM 18001</strain>
    </source>
</reference>
<name>A0A0R2L456_9LACO</name>
<proteinExistence type="predicted"/>
<protein>
    <submittedName>
        <fullName evidence="1">Uncharacterized protein</fullName>
    </submittedName>
</protein>